<name>T1KS60_TETUR</name>
<dbReference type="InterPro" id="IPR001766">
    <property type="entry name" value="Fork_head_dom"/>
</dbReference>
<dbReference type="InterPro" id="IPR036390">
    <property type="entry name" value="WH_DNA-bd_sf"/>
</dbReference>
<comment type="subcellular location">
    <subcellularLocation>
        <location evidence="1 4">Nucleus</location>
    </subcellularLocation>
</comment>
<feature type="compositionally biased region" description="Low complexity" evidence="5">
    <location>
        <begin position="311"/>
        <end position="339"/>
    </location>
</feature>
<organism evidence="7 8">
    <name type="scientific">Tetranychus urticae</name>
    <name type="common">Two-spotted spider mite</name>
    <dbReference type="NCBI Taxonomy" id="32264"/>
    <lineage>
        <taxon>Eukaryota</taxon>
        <taxon>Metazoa</taxon>
        <taxon>Ecdysozoa</taxon>
        <taxon>Arthropoda</taxon>
        <taxon>Chelicerata</taxon>
        <taxon>Arachnida</taxon>
        <taxon>Acari</taxon>
        <taxon>Acariformes</taxon>
        <taxon>Trombidiformes</taxon>
        <taxon>Prostigmata</taxon>
        <taxon>Eleutherengona</taxon>
        <taxon>Raphignathae</taxon>
        <taxon>Tetranychoidea</taxon>
        <taxon>Tetranychidae</taxon>
        <taxon>Tetranychus</taxon>
    </lineage>
</organism>
<protein>
    <recommendedName>
        <fullName evidence="6">Fork-head domain-containing protein</fullName>
    </recommendedName>
</protein>
<dbReference type="SUPFAM" id="SSF46785">
    <property type="entry name" value="Winged helix' DNA-binding domain"/>
    <property type="match status" value="1"/>
</dbReference>
<feature type="compositionally biased region" description="Polar residues" evidence="5">
    <location>
        <begin position="380"/>
        <end position="414"/>
    </location>
</feature>
<dbReference type="FunFam" id="1.10.10.10:FF:000071">
    <property type="entry name" value="Forkhead box F1"/>
    <property type="match status" value="1"/>
</dbReference>
<dbReference type="PANTHER" id="PTHR46262:SF2">
    <property type="entry name" value="FORKHEAD BOX PROTEIN BINIOU"/>
    <property type="match status" value="1"/>
</dbReference>
<dbReference type="OrthoDB" id="5954824at2759"/>
<dbReference type="HOGENOM" id="CLU_567830_0_0_1"/>
<keyword evidence="3 4" id="KW-0539">Nucleus</keyword>
<dbReference type="InterPro" id="IPR051770">
    <property type="entry name" value="Forkhead_box_regulator"/>
</dbReference>
<feature type="region of interest" description="Disordered" evidence="5">
    <location>
        <begin position="208"/>
        <end position="239"/>
    </location>
</feature>
<dbReference type="GO" id="GO:0005634">
    <property type="term" value="C:nucleus"/>
    <property type="evidence" value="ECO:0007669"/>
    <property type="project" value="UniProtKB-SubCell"/>
</dbReference>
<dbReference type="AlphaFoldDB" id="T1KS60"/>
<dbReference type="Pfam" id="PF00250">
    <property type="entry name" value="Forkhead"/>
    <property type="match status" value="1"/>
</dbReference>
<evidence type="ECO:0000313" key="8">
    <source>
        <dbReference type="Proteomes" id="UP000015104"/>
    </source>
</evidence>
<dbReference type="InterPro" id="IPR018122">
    <property type="entry name" value="TF_fork_head_CS_1"/>
</dbReference>
<evidence type="ECO:0000259" key="6">
    <source>
        <dbReference type="PROSITE" id="PS50039"/>
    </source>
</evidence>
<keyword evidence="2 4" id="KW-0238">DNA-binding</keyword>
<dbReference type="eggNOG" id="KOG2294">
    <property type="taxonomic scope" value="Eukaryota"/>
</dbReference>
<dbReference type="KEGG" id="tut:107366659"/>
<feature type="region of interest" description="Disordered" evidence="5">
    <location>
        <begin position="156"/>
        <end position="195"/>
    </location>
</feature>
<dbReference type="SMART" id="SM00339">
    <property type="entry name" value="FH"/>
    <property type="match status" value="1"/>
</dbReference>
<dbReference type="PROSITE" id="PS50039">
    <property type="entry name" value="FORK_HEAD_3"/>
    <property type="match status" value="1"/>
</dbReference>
<dbReference type="EnsemblMetazoa" id="tetur19g01960.1">
    <property type="protein sequence ID" value="tetur19g01960.1"/>
    <property type="gene ID" value="tetur19g01960"/>
</dbReference>
<dbReference type="OMA" id="TQPYESP"/>
<keyword evidence="8" id="KW-1185">Reference proteome</keyword>
<feature type="compositionally biased region" description="Polar residues" evidence="5">
    <location>
        <begin position="230"/>
        <end position="239"/>
    </location>
</feature>
<evidence type="ECO:0000256" key="2">
    <source>
        <dbReference type="ARBA" id="ARBA00023125"/>
    </source>
</evidence>
<dbReference type="GO" id="GO:0000978">
    <property type="term" value="F:RNA polymerase II cis-regulatory region sequence-specific DNA binding"/>
    <property type="evidence" value="ECO:0007669"/>
    <property type="project" value="TreeGrafter"/>
</dbReference>
<feature type="compositionally biased region" description="Polar residues" evidence="5">
    <location>
        <begin position="156"/>
        <end position="166"/>
    </location>
</feature>
<feature type="DNA-binding region" description="Fork-head" evidence="4">
    <location>
        <begin position="49"/>
        <end position="143"/>
    </location>
</feature>
<sequence length="481" mass="52305">MDHLVVSTAIPMTTGLNSSSSSTASSLSSINNTLIATNAKLTGSRKMDKPPLSYICLIVMAIQNSDNKRATLAEIYQYLQSKFACFRGDYKGWKNSIRHNLSLNECFVKLPKNIGKPGKGHYWTIDPSSECIFEEGSFRRRPRGFRRKKLTQINCLSGNTNAGNLDNTNDNTRATSTSTSTTTTLSHNNENNNARLTGLYSNSFLSSPTPPSIGIPPPLSLPLPPLPSPATNQSSSTLPSVITRSVTPSLSPLTVSSHYNQSYLTSNHHHSQQQPQQQQLSSTAFGNHLHLDYANFYSNVNSYVGMTLGVSSSSGSSPMSTTTQATSTNPSTTATSANPLANSCPSTYPNLIKNETQGSTSSSSPSSSSSSSVSSSSPSMTPNGLSLTNLKSTNSPSNQLMDSPSLTPPTSIGYNNNTNSNHLYHHHHHHPIQDYSTFTGDYSWLVISNQQQHHHLHHHQPQQMQQNQSCLNYLPHITESF</sequence>
<proteinExistence type="predicted"/>
<evidence type="ECO:0000313" key="7">
    <source>
        <dbReference type="EnsemblMetazoa" id="tetur19g01960.1"/>
    </source>
</evidence>
<dbReference type="STRING" id="32264.T1KS60"/>
<dbReference type="Proteomes" id="UP000015104">
    <property type="component" value="Unassembled WGS sequence"/>
</dbReference>
<dbReference type="InterPro" id="IPR036388">
    <property type="entry name" value="WH-like_DNA-bd_sf"/>
</dbReference>
<gene>
    <name evidence="7" type="primary">107366659</name>
</gene>
<dbReference type="Gene3D" id="1.10.10.10">
    <property type="entry name" value="Winged helix-like DNA-binding domain superfamily/Winged helix DNA-binding domain"/>
    <property type="match status" value="1"/>
</dbReference>
<evidence type="ECO:0000256" key="5">
    <source>
        <dbReference type="SAM" id="MobiDB-lite"/>
    </source>
</evidence>
<feature type="compositionally biased region" description="Pro residues" evidence="5">
    <location>
        <begin position="208"/>
        <end position="228"/>
    </location>
</feature>
<accession>T1KS60</accession>
<reference evidence="7" key="2">
    <citation type="submission" date="2015-06" db="UniProtKB">
        <authorList>
            <consortium name="EnsemblMetazoa"/>
        </authorList>
    </citation>
    <scope>IDENTIFICATION</scope>
</reference>
<dbReference type="PROSITE" id="PS00657">
    <property type="entry name" value="FORK_HEAD_1"/>
    <property type="match status" value="1"/>
</dbReference>
<dbReference type="PROSITE" id="PS00658">
    <property type="entry name" value="FORK_HEAD_2"/>
    <property type="match status" value="1"/>
</dbReference>
<dbReference type="PRINTS" id="PR00053">
    <property type="entry name" value="FORKHEAD"/>
</dbReference>
<dbReference type="EMBL" id="CAEY01000422">
    <property type="status" value="NOT_ANNOTATED_CDS"/>
    <property type="molecule type" value="Genomic_DNA"/>
</dbReference>
<dbReference type="GO" id="GO:0009887">
    <property type="term" value="P:animal organ morphogenesis"/>
    <property type="evidence" value="ECO:0007669"/>
    <property type="project" value="TreeGrafter"/>
</dbReference>
<evidence type="ECO:0000256" key="4">
    <source>
        <dbReference type="PROSITE-ProRule" id="PRU00089"/>
    </source>
</evidence>
<dbReference type="PANTHER" id="PTHR46262">
    <property type="entry name" value="FORKHEAD BOX PROTEIN BINIOU"/>
    <property type="match status" value="1"/>
</dbReference>
<evidence type="ECO:0000256" key="1">
    <source>
        <dbReference type="ARBA" id="ARBA00004123"/>
    </source>
</evidence>
<dbReference type="GO" id="GO:0000981">
    <property type="term" value="F:DNA-binding transcription factor activity, RNA polymerase II-specific"/>
    <property type="evidence" value="ECO:0007669"/>
    <property type="project" value="TreeGrafter"/>
</dbReference>
<feature type="region of interest" description="Disordered" evidence="5">
    <location>
        <begin position="310"/>
        <end position="418"/>
    </location>
</feature>
<feature type="compositionally biased region" description="Polar residues" evidence="5">
    <location>
        <begin position="340"/>
        <end position="358"/>
    </location>
</feature>
<feature type="domain" description="Fork-head" evidence="6">
    <location>
        <begin position="49"/>
        <end position="143"/>
    </location>
</feature>
<dbReference type="GO" id="GO:0001710">
    <property type="term" value="P:mesodermal cell fate commitment"/>
    <property type="evidence" value="ECO:0007669"/>
    <property type="project" value="UniProtKB-ARBA"/>
</dbReference>
<feature type="compositionally biased region" description="Low complexity" evidence="5">
    <location>
        <begin position="167"/>
        <end position="193"/>
    </location>
</feature>
<reference evidence="8" key="1">
    <citation type="submission" date="2011-08" db="EMBL/GenBank/DDBJ databases">
        <authorList>
            <person name="Rombauts S."/>
        </authorList>
    </citation>
    <scope>NUCLEOTIDE SEQUENCE</scope>
    <source>
        <strain evidence="8">London</strain>
    </source>
</reference>
<dbReference type="InterPro" id="IPR030456">
    <property type="entry name" value="TF_fork_head_CS_2"/>
</dbReference>
<feature type="compositionally biased region" description="Low complexity" evidence="5">
    <location>
        <begin position="359"/>
        <end position="379"/>
    </location>
</feature>
<evidence type="ECO:0000256" key="3">
    <source>
        <dbReference type="ARBA" id="ARBA00023242"/>
    </source>
</evidence>